<dbReference type="AlphaFoldDB" id="A8HML6"/>
<accession>A8HML6</accession>
<dbReference type="Proteomes" id="UP000006906">
    <property type="component" value="Chromosome 1"/>
</dbReference>
<dbReference type="Gramene" id="PNW88725">
    <property type="protein sequence ID" value="PNW88725"/>
    <property type="gene ID" value="CHLRE_01g041700v5"/>
</dbReference>
<gene>
    <name evidence="1" type="ORF">CHLRE_01g041700v5</name>
</gene>
<reference evidence="1 2" key="1">
    <citation type="journal article" date="2007" name="Science">
        <title>The Chlamydomonas genome reveals the evolution of key animal and plant functions.</title>
        <authorList>
            <person name="Merchant S.S."/>
            <person name="Prochnik S.E."/>
            <person name="Vallon O."/>
            <person name="Harris E.H."/>
            <person name="Karpowicz S.J."/>
            <person name="Witman G.B."/>
            <person name="Terry A."/>
            <person name="Salamov A."/>
            <person name="Fritz-Laylin L.K."/>
            <person name="Marechal-Drouard L."/>
            <person name="Marshall W.F."/>
            <person name="Qu L.H."/>
            <person name="Nelson D.R."/>
            <person name="Sanderfoot A.A."/>
            <person name="Spalding M.H."/>
            <person name="Kapitonov V.V."/>
            <person name="Ren Q."/>
            <person name="Ferris P."/>
            <person name="Lindquist E."/>
            <person name="Shapiro H."/>
            <person name="Lucas S.M."/>
            <person name="Grimwood J."/>
            <person name="Schmutz J."/>
            <person name="Cardol P."/>
            <person name="Cerutti H."/>
            <person name="Chanfreau G."/>
            <person name="Chen C.L."/>
            <person name="Cognat V."/>
            <person name="Croft M.T."/>
            <person name="Dent R."/>
            <person name="Dutcher S."/>
            <person name="Fernandez E."/>
            <person name="Fukuzawa H."/>
            <person name="Gonzalez-Ballester D."/>
            <person name="Gonzalez-Halphen D."/>
            <person name="Hallmann A."/>
            <person name="Hanikenne M."/>
            <person name="Hippler M."/>
            <person name="Inwood W."/>
            <person name="Jabbari K."/>
            <person name="Kalanon M."/>
            <person name="Kuras R."/>
            <person name="Lefebvre P.A."/>
            <person name="Lemaire S.D."/>
            <person name="Lobanov A.V."/>
            <person name="Lohr M."/>
            <person name="Manuell A."/>
            <person name="Meier I."/>
            <person name="Mets L."/>
            <person name="Mittag M."/>
            <person name="Mittelmeier T."/>
            <person name="Moroney J.V."/>
            <person name="Moseley J."/>
            <person name="Napoli C."/>
            <person name="Nedelcu A.M."/>
            <person name="Niyogi K."/>
            <person name="Novoselov S.V."/>
            <person name="Paulsen I.T."/>
            <person name="Pazour G."/>
            <person name="Purton S."/>
            <person name="Ral J.P."/>
            <person name="Riano-Pachon D.M."/>
            <person name="Riekhof W."/>
            <person name="Rymarquis L."/>
            <person name="Schroda M."/>
            <person name="Stern D."/>
            <person name="Umen J."/>
            <person name="Willows R."/>
            <person name="Wilson N."/>
            <person name="Zimmer S.L."/>
            <person name="Allmer J."/>
            <person name="Balk J."/>
            <person name="Bisova K."/>
            <person name="Chen C.J."/>
            <person name="Elias M."/>
            <person name="Gendler K."/>
            <person name="Hauser C."/>
            <person name="Lamb M.R."/>
            <person name="Ledford H."/>
            <person name="Long J.C."/>
            <person name="Minagawa J."/>
            <person name="Page M.D."/>
            <person name="Pan J."/>
            <person name="Pootakham W."/>
            <person name="Roje S."/>
            <person name="Rose A."/>
            <person name="Stahlberg E."/>
            <person name="Terauchi A.M."/>
            <person name="Yang P."/>
            <person name="Ball S."/>
            <person name="Bowler C."/>
            <person name="Dieckmann C.L."/>
            <person name="Gladyshev V.N."/>
            <person name="Green P."/>
            <person name="Jorgensen R."/>
            <person name="Mayfield S."/>
            <person name="Mueller-Roeber B."/>
            <person name="Rajamani S."/>
            <person name="Sayre R.T."/>
            <person name="Brokstein P."/>
            <person name="Dubchak I."/>
            <person name="Goodstein D."/>
            <person name="Hornick L."/>
            <person name="Huang Y.W."/>
            <person name="Jhaveri J."/>
            <person name="Luo Y."/>
            <person name="Martinez D."/>
            <person name="Ngau W.C."/>
            <person name="Otillar B."/>
            <person name="Poliakov A."/>
            <person name="Porter A."/>
            <person name="Szajkowski L."/>
            <person name="Werner G."/>
            <person name="Zhou K."/>
            <person name="Grigoriev I.V."/>
            <person name="Rokhsar D.S."/>
            <person name="Grossman A.R."/>
        </authorList>
    </citation>
    <scope>NUCLEOTIDE SEQUENCE [LARGE SCALE GENOMIC DNA]</scope>
    <source>
        <strain evidence="2">CC-503</strain>
    </source>
</reference>
<dbReference type="HOGENOM" id="CLU_2625465_0_0_1"/>
<evidence type="ECO:0000313" key="1">
    <source>
        <dbReference type="EMBL" id="PNW88725.1"/>
    </source>
</evidence>
<name>A8HML6_CHLRE</name>
<proteinExistence type="predicted"/>
<dbReference type="RefSeq" id="XP_042928734.1">
    <property type="nucleotide sequence ID" value="XM_043058820.1"/>
</dbReference>
<dbReference type="PaxDb" id="3055-EDP09894"/>
<dbReference type="GeneID" id="66052126"/>
<dbReference type="KEGG" id="cre:CHLRE_01g041700v5"/>
<dbReference type="EMBL" id="CM008962">
    <property type="protein sequence ID" value="PNW88725.1"/>
    <property type="molecule type" value="Genomic_DNA"/>
</dbReference>
<dbReference type="InParanoid" id="A8HML6"/>
<organism evidence="1 2">
    <name type="scientific">Chlamydomonas reinhardtii</name>
    <name type="common">Chlamydomonas smithii</name>
    <dbReference type="NCBI Taxonomy" id="3055"/>
    <lineage>
        <taxon>Eukaryota</taxon>
        <taxon>Viridiplantae</taxon>
        <taxon>Chlorophyta</taxon>
        <taxon>core chlorophytes</taxon>
        <taxon>Chlorophyceae</taxon>
        <taxon>CS clade</taxon>
        <taxon>Chlamydomonadales</taxon>
        <taxon>Chlamydomonadaceae</taxon>
        <taxon>Chlamydomonas</taxon>
    </lineage>
</organism>
<evidence type="ECO:0000313" key="2">
    <source>
        <dbReference type="Proteomes" id="UP000006906"/>
    </source>
</evidence>
<sequence length="78" mass="9194">MQQVLLAERSFVDRYDFAFNCSDNGSYRATYDGFWRQYGIRPINSKVRCWVAESWWYQGLSTLERYLAEPSEPKGALV</sequence>
<protein>
    <submittedName>
        <fullName evidence="1">Uncharacterized protein</fullName>
    </submittedName>
</protein>
<keyword evidence="2" id="KW-1185">Reference proteome</keyword>